<proteinExistence type="predicted"/>
<name>X1JIF8_9ZZZZ</name>
<dbReference type="EMBL" id="BARU01042109">
    <property type="protein sequence ID" value="GAH81295.1"/>
    <property type="molecule type" value="Genomic_DNA"/>
</dbReference>
<accession>X1JIF8</accession>
<organism evidence="1">
    <name type="scientific">marine sediment metagenome</name>
    <dbReference type="NCBI Taxonomy" id="412755"/>
    <lineage>
        <taxon>unclassified sequences</taxon>
        <taxon>metagenomes</taxon>
        <taxon>ecological metagenomes</taxon>
    </lineage>
</organism>
<sequence length="29" mass="3246">QVQQVNKAIARAKHAVEIDLIGSLRQKCK</sequence>
<feature type="non-terminal residue" evidence="1">
    <location>
        <position position="1"/>
    </location>
</feature>
<dbReference type="AlphaFoldDB" id="X1JIF8"/>
<comment type="caution">
    <text evidence="1">The sequence shown here is derived from an EMBL/GenBank/DDBJ whole genome shotgun (WGS) entry which is preliminary data.</text>
</comment>
<gene>
    <name evidence="1" type="ORF">S03H2_64770</name>
</gene>
<reference evidence="1" key="1">
    <citation type="journal article" date="2014" name="Front. Microbiol.">
        <title>High frequency of phylogenetically diverse reductive dehalogenase-homologous genes in deep subseafloor sedimentary metagenomes.</title>
        <authorList>
            <person name="Kawai M."/>
            <person name="Futagami T."/>
            <person name="Toyoda A."/>
            <person name="Takaki Y."/>
            <person name="Nishi S."/>
            <person name="Hori S."/>
            <person name="Arai W."/>
            <person name="Tsubouchi T."/>
            <person name="Morono Y."/>
            <person name="Uchiyama I."/>
            <person name="Ito T."/>
            <person name="Fujiyama A."/>
            <person name="Inagaki F."/>
            <person name="Takami H."/>
        </authorList>
    </citation>
    <scope>NUCLEOTIDE SEQUENCE</scope>
    <source>
        <strain evidence="1">Expedition CK06-06</strain>
    </source>
</reference>
<protein>
    <submittedName>
        <fullName evidence="1">Uncharacterized protein</fullName>
    </submittedName>
</protein>
<evidence type="ECO:0000313" key="1">
    <source>
        <dbReference type="EMBL" id="GAH81295.1"/>
    </source>
</evidence>